<evidence type="ECO:0000256" key="1">
    <source>
        <dbReference type="SAM" id="MobiDB-lite"/>
    </source>
</evidence>
<keyword evidence="2" id="KW-0812">Transmembrane</keyword>
<sequence length="239" mass="26570">MTVGDILLVPLHLGLAVLLFLISPLTSLLAYFFDLTINILQLPLWLVQKVEVLYIYLGIAALAGLSLGLVFSFFSSFIFSALSLDHSRLEVETSLKHSPVPSDKTGESFQLKDPSFRSKGTRSKFNIGQTEMETFTLSPTTLSPDLISPMFRGDVGTAGRQRIFPIMEEEDEHEYENRGLTKSSHSALYENTRDDLLITIDCENGFEFTKQDHALAKVNSQLGLAILDPKDLSNSTSSY</sequence>
<protein>
    <submittedName>
        <fullName evidence="3">Uncharacterized protein</fullName>
    </submittedName>
</protein>
<keyword evidence="2" id="KW-1133">Transmembrane helix</keyword>
<name>A0A8H8VA21_ORBOL</name>
<keyword evidence="2" id="KW-0472">Membrane</keyword>
<proteinExistence type="predicted"/>
<accession>A0A8H8VA21</accession>
<evidence type="ECO:0000256" key="2">
    <source>
        <dbReference type="SAM" id="Phobius"/>
    </source>
</evidence>
<feature type="transmembrane region" description="Helical" evidence="2">
    <location>
        <begin position="53"/>
        <end position="79"/>
    </location>
</feature>
<dbReference type="Proteomes" id="UP000614610">
    <property type="component" value="Unassembled WGS sequence"/>
</dbReference>
<organism evidence="3 4">
    <name type="scientific">Orbilia oligospora</name>
    <name type="common">Nematode-trapping fungus</name>
    <name type="synonym">Arthrobotrys oligospora</name>
    <dbReference type="NCBI Taxonomy" id="2813651"/>
    <lineage>
        <taxon>Eukaryota</taxon>
        <taxon>Fungi</taxon>
        <taxon>Dikarya</taxon>
        <taxon>Ascomycota</taxon>
        <taxon>Pezizomycotina</taxon>
        <taxon>Orbiliomycetes</taxon>
        <taxon>Orbiliales</taxon>
        <taxon>Orbiliaceae</taxon>
        <taxon>Orbilia</taxon>
    </lineage>
</organism>
<evidence type="ECO:0000313" key="3">
    <source>
        <dbReference type="EMBL" id="KAF3211560.1"/>
    </source>
</evidence>
<evidence type="ECO:0000313" key="4">
    <source>
        <dbReference type="Proteomes" id="UP000614610"/>
    </source>
</evidence>
<dbReference type="EMBL" id="WIWT01000033">
    <property type="protein sequence ID" value="KAF3211560.1"/>
    <property type="molecule type" value="Genomic_DNA"/>
</dbReference>
<comment type="caution">
    <text evidence="3">The sequence shown here is derived from an EMBL/GenBank/DDBJ whole genome shotgun (WGS) entry which is preliminary data.</text>
</comment>
<dbReference type="OrthoDB" id="5411006at2759"/>
<feature type="region of interest" description="Disordered" evidence="1">
    <location>
        <begin position="96"/>
        <end position="119"/>
    </location>
</feature>
<feature type="transmembrane region" description="Helical" evidence="2">
    <location>
        <begin position="7"/>
        <end position="33"/>
    </location>
</feature>
<reference evidence="3" key="1">
    <citation type="submission" date="2019-06" db="EMBL/GenBank/DDBJ databases">
        <authorList>
            <person name="Palmer J.M."/>
        </authorList>
    </citation>
    <scope>NUCLEOTIDE SEQUENCE</scope>
    <source>
        <strain evidence="3">TWF679</strain>
    </source>
</reference>
<dbReference type="AlphaFoldDB" id="A0A8H8VA21"/>
<gene>
    <name evidence="3" type="ORF">TWF679_006363</name>
</gene>